<evidence type="ECO:0000313" key="2">
    <source>
        <dbReference type="EMBL" id="MDM5271028.1"/>
    </source>
</evidence>
<dbReference type="RefSeq" id="WP_289412318.1">
    <property type="nucleotide sequence ID" value="NZ_JAQIBD010000001.1"/>
</dbReference>
<dbReference type="Proteomes" id="UP001169069">
    <property type="component" value="Unassembled WGS sequence"/>
</dbReference>
<keyword evidence="3" id="KW-1185">Reference proteome</keyword>
<feature type="signal peptide" evidence="1">
    <location>
        <begin position="1"/>
        <end position="21"/>
    </location>
</feature>
<proteinExistence type="predicted"/>
<evidence type="ECO:0008006" key="4">
    <source>
        <dbReference type="Google" id="ProtNLM"/>
    </source>
</evidence>
<reference evidence="2" key="1">
    <citation type="submission" date="2023-01" db="EMBL/GenBank/DDBJ databases">
        <title>Sulfurovum sp. zt1-1 genome assembly.</title>
        <authorList>
            <person name="Wang J."/>
        </authorList>
    </citation>
    <scope>NUCLEOTIDE SEQUENCE</scope>
    <source>
        <strain evidence="2">Zt1-1</strain>
    </source>
</reference>
<organism evidence="2 3">
    <name type="scientific">Sulfurovum zhangzhouensis</name>
    <dbReference type="NCBI Taxonomy" id="3019067"/>
    <lineage>
        <taxon>Bacteria</taxon>
        <taxon>Pseudomonadati</taxon>
        <taxon>Campylobacterota</taxon>
        <taxon>Epsilonproteobacteria</taxon>
        <taxon>Campylobacterales</taxon>
        <taxon>Sulfurovaceae</taxon>
        <taxon>Sulfurovum</taxon>
    </lineage>
</organism>
<accession>A0ABT7QW21</accession>
<feature type="chain" id="PRO_5045487017" description="Lipoprotein" evidence="1">
    <location>
        <begin position="22"/>
        <end position="122"/>
    </location>
</feature>
<gene>
    <name evidence="2" type="ORF">PGH07_02425</name>
</gene>
<evidence type="ECO:0000313" key="3">
    <source>
        <dbReference type="Proteomes" id="UP001169069"/>
    </source>
</evidence>
<dbReference type="PROSITE" id="PS51257">
    <property type="entry name" value="PROKAR_LIPOPROTEIN"/>
    <property type="match status" value="1"/>
</dbReference>
<comment type="caution">
    <text evidence="2">The sequence shown here is derived from an EMBL/GenBank/DDBJ whole genome shotgun (WGS) entry which is preliminary data.</text>
</comment>
<keyword evidence="1" id="KW-0732">Signal</keyword>
<evidence type="ECO:0000256" key="1">
    <source>
        <dbReference type="SAM" id="SignalP"/>
    </source>
</evidence>
<name>A0ABT7QW21_9BACT</name>
<sequence length="122" mass="13622">MKKLLSLIVIGLSMIVVSGCATHEKFVQKYDGWVGKDINALIAKIGYPDSTFSLPNQNKVYVYERSRVDTIPSGPIIGYGYYGYGVVGYNYQTVTSTCKLFLETNKKGMIVKWGYRGKCLSN</sequence>
<protein>
    <recommendedName>
        <fullName evidence="4">Lipoprotein</fullName>
    </recommendedName>
</protein>
<dbReference type="EMBL" id="JAQIBD010000001">
    <property type="protein sequence ID" value="MDM5271028.1"/>
    <property type="molecule type" value="Genomic_DNA"/>
</dbReference>